<dbReference type="AlphaFoldDB" id="A0AAD5L7J6"/>
<sequence>MNAMYVLNRTFDVDPQIFNFLSRGPGIWEERGKSLLRDEALVCCLNQIDDFLVNGFIGNTKAHVIRRGVWCSGSNELDKAEVIAEVAR</sequence>
<evidence type="ECO:0000313" key="2">
    <source>
        <dbReference type="Proteomes" id="UP001209570"/>
    </source>
</evidence>
<dbReference type="Proteomes" id="UP001209570">
    <property type="component" value="Unassembled WGS sequence"/>
</dbReference>
<organism evidence="1 2">
    <name type="scientific">Pythium insidiosum</name>
    <name type="common">Pythiosis disease agent</name>
    <dbReference type="NCBI Taxonomy" id="114742"/>
    <lineage>
        <taxon>Eukaryota</taxon>
        <taxon>Sar</taxon>
        <taxon>Stramenopiles</taxon>
        <taxon>Oomycota</taxon>
        <taxon>Peronosporomycetes</taxon>
        <taxon>Pythiales</taxon>
        <taxon>Pythiaceae</taxon>
        <taxon>Pythium</taxon>
    </lineage>
</organism>
<gene>
    <name evidence="1" type="ORF">P43SY_011491</name>
</gene>
<dbReference type="EMBL" id="JAKCXM010004624">
    <property type="protein sequence ID" value="KAJ0389165.1"/>
    <property type="molecule type" value="Genomic_DNA"/>
</dbReference>
<protein>
    <submittedName>
        <fullName evidence="1">Uncharacterized protein</fullName>
    </submittedName>
</protein>
<keyword evidence="2" id="KW-1185">Reference proteome</keyword>
<reference evidence="1" key="1">
    <citation type="submission" date="2021-12" db="EMBL/GenBank/DDBJ databases">
        <title>Prjna785345.</title>
        <authorList>
            <person name="Rujirawat T."/>
            <person name="Krajaejun T."/>
        </authorList>
    </citation>
    <scope>NUCLEOTIDE SEQUENCE</scope>
    <source>
        <strain evidence="1">Pi057C3</strain>
    </source>
</reference>
<proteinExistence type="predicted"/>
<name>A0AAD5L7J6_PYTIN</name>
<comment type="caution">
    <text evidence="1">The sequence shown here is derived from an EMBL/GenBank/DDBJ whole genome shotgun (WGS) entry which is preliminary data.</text>
</comment>
<evidence type="ECO:0000313" key="1">
    <source>
        <dbReference type="EMBL" id="KAJ0389165.1"/>
    </source>
</evidence>
<accession>A0AAD5L7J6</accession>